<proteinExistence type="predicted"/>
<dbReference type="Gene3D" id="1.25.40.10">
    <property type="entry name" value="Tetratricopeptide repeat domain"/>
    <property type="match status" value="1"/>
</dbReference>
<evidence type="ECO:0000259" key="1">
    <source>
        <dbReference type="Pfam" id="PF00656"/>
    </source>
</evidence>
<dbReference type="Proteomes" id="UP000252884">
    <property type="component" value="Unassembled WGS sequence"/>
</dbReference>
<feature type="domain" description="Peptidase C14 caspase" evidence="1">
    <location>
        <begin position="351"/>
        <end position="569"/>
    </location>
</feature>
<keyword evidence="3" id="KW-1185">Reference proteome</keyword>
<organism evidence="2 3">
    <name type="scientific">Pseudorhodoferax soli</name>
    <dbReference type="NCBI Taxonomy" id="545864"/>
    <lineage>
        <taxon>Bacteria</taxon>
        <taxon>Pseudomonadati</taxon>
        <taxon>Pseudomonadota</taxon>
        <taxon>Betaproteobacteria</taxon>
        <taxon>Burkholderiales</taxon>
        <taxon>Comamonadaceae</taxon>
    </lineage>
</organism>
<gene>
    <name evidence="2" type="ORF">DES41_105349</name>
</gene>
<accession>A0A368XTB9</accession>
<dbReference type="AlphaFoldDB" id="A0A368XTB9"/>
<dbReference type="Pfam" id="PF00656">
    <property type="entry name" value="Peptidase_C14"/>
    <property type="match status" value="1"/>
</dbReference>
<dbReference type="GO" id="GO:0004197">
    <property type="term" value="F:cysteine-type endopeptidase activity"/>
    <property type="evidence" value="ECO:0007669"/>
    <property type="project" value="InterPro"/>
</dbReference>
<name>A0A368XTB9_9BURK</name>
<dbReference type="InterPro" id="IPR011990">
    <property type="entry name" value="TPR-like_helical_dom_sf"/>
</dbReference>
<reference evidence="2 3" key="1">
    <citation type="submission" date="2018-07" db="EMBL/GenBank/DDBJ databases">
        <title>Genomic Encyclopedia of Type Strains, Phase IV (KMG-IV): sequencing the most valuable type-strain genomes for metagenomic binning, comparative biology and taxonomic classification.</title>
        <authorList>
            <person name="Goeker M."/>
        </authorList>
    </citation>
    <scope>NUCLEOTIDE SEQUENCE [LARGE SCALE GENOMIC DNA]</scope>
    <source>
        <strain evidence="2 3">DSM 21634</strain>
    </source>
</reference>
<dbReference type="GO" id="GO:0006508">
    <property type="term" value="P:proteolysis"/>
    <property type="evidence" value="ECO:0007669"/>
    <property type="project" value="InterPro"/>
</dbReference>
<comment type="caution">
    <text evidence="2">The sequence shown here is derived from an EMBL/GenBank/DDBJ whole genome shotgun (WGS) entry which is preliminary data.</text>
</comment>
<dbReference type="InterPro" id="IPR011600">
    <property type="entry name" value="Pept_C14_caspase"/>
</dbReference>
<dbReference type="EMBL" id="QPJK01000005">
    <property type="protein sequence ID" value="RCW70406.1"/>
    <property type="molecule type" value="Genomic_DNA"/>
</dbReference>
<sequence length="578" mass="61519">MTLSAFVCGSATLLGGCLAISDAIAPKVTFKQPARSAEASALRSVIILADSAEVSQQMSMGLESEMSKLRVDERPYYTTAKLGQRITAQPSDAQLSAMARSAGVDAVVVVTGGGSSVTATQSTEDRYSCAVNVKLFKSCPKDQSRTTKMACTTTLGSAAARVRIVRAVDARSVFVDVVNGQAKHYRCNDQDIPQADRRQIAYDAVVSATTATMQILAPSYVQGPLDLMKADAGLPAEVLKRFDAASEFAKAKRLDEACSRFEELYTDYKESTALTFNVAFCHEVRGDMLRANQAYKRASELANAPDAQIDRRLTLTEKALRENPAVFMPANPNAAATQAPAGKVAASGNGRRVALVIGNARYQRSALVNPVNDARLVGERLKRIGFDVVTLENLDSARFGAATRDFGARAKGAEIALFYYAGHALQADGENFLMPVDNAKMRTMEDVRDGGGVQLAAVVAQLDVAAPAVKLLVVDACRDNPLPSANRSLAGGGLAPVKQPPEGGLIAFATAPGRTAEDGTGKNSVFSKHFADQLMVANQTVEQLFKRVRAAVKSETKNRQEPTEISSLVGDVVLATSK</sequence>
<dbReference type="PANTHER" id="PTHR22576">
    <property type="entry name" value="MUCOSA ASSOCIATED LYMPHOID TISSUE LYMPHOMA TRANSLOCATION PROTEIN 1/PARACASPASE"/>
    <property type="match status" value="1"/>
</dbReference>
<dbReference type="PANTHER" id="PTHR22576:SF37">
    <property type="entry name" value="MUCOSA-ASSOCIATED LYMPHOID TISSUE LYMPHOMA TRANSLOCATION PROTEIN 1"/>
    <property type="match status" value="1"/>
</dbReference>
<protein>
    <submittedName>
        <fullName evidence="2">Caspase domain-containing protein</fullName>
    </submittedName>
</protein>
<dbReference type="Gene3D" id="3.40.50.1460">
    <property type="match status" value="1"/>
</dbReference>
<dbReference type="InterPro" id="IPR052039">
    <property type="entry name" value="Caspase-related_regulators"/>
</dbReference>
<evidence type="ECO:0000313" key="3">
    <source>
        <dbReference type="Proteomes" id="UP000252884"/>
    </source>
</evidence>
<dbReference type="InterPro" id="IPR029030">
    <property type="entry name" value="Caspase-like_dom_sf"/>
</dbReference>
<dbReference type="SUPFAM" id="SSF52129">
    <property type="entry name" value="Caspase-like"/>
    <property type="match status" value="1"/>
</dbReference>
<evidence type="ECO:0000313" key="2">
    <source>
        <dbReference type="EMBL" id="RCW70406.1"/>
    </source>
</evidence>